<dbReference type="PATRIC" id="fig|1134510.3.peg.821"/>
<evidence type="ECO:0000313" key="1">
    <source>
        <dbReference type="EMBL" id="KEC55428.1"/>
    </source>
</evidence>
<name>A0A067WF27_9HYPH</name>
<organism evidence="1 2">
    <name type="scientific">Bartonella koehlerae C-29</name>
    <dbReference type="NCBI Taxonomy" id="1134510"/>
    <lineage>
        <taxon>Bacteria</taxon>
        <taxon>Pseudomonadati</taxon>
        <taxon>Pseudomonadota</taxon>
        <taxon>Alphaproteobacteria</taxon>
        <taxon>Hyphomicrobiales</taxon>
        <taxon>Bartonellaceae</taxon>
        <taxon>Bartonella</taxon>
    </lineage>
</organism>
<reference evidence="1 2" key="1">
    <citation type="submission" date="2012-04" db="EMBL/GenBank/DDBJ databases">
        <title>The Genome Sequence of Bartonella koehlerae C-29.</title>
        <authorList>
            <consortium name="The Broad Institute Genome Sequencing Platform"/>
            <consortium name="The Broad Institute Genome Sequencing Center for Infectious Disease"/>
            <person name="Feldgarden M."/>
            <person name="Kirby J."/>
            <person name="Kosoy M."/>
            <person name="Birtles R."/>
            <person name="Probert W.S."/>
            <person name="Chiaraviglio L."/>
            <person name="Walker B."/>
            <person name="Young S.K."/>
            <person name="Zeng Q."/>
            <person name="Gargeya S."/>
            <person name="Fitzgerald M."/>
            <person name="Haas B."/>
            <person name="Abouelleil A."/>
            <person name="Alvarado L."/>
            <person name="Arachchi H.M."/>
            <person name="Berlin A.M."/>
            <person name="Chapman S.B."/>
            <person name="Goldberg J."/>
            <person name="Griggs A."/>
            <person name="Gujja S."/>
            <person name="Hansen M."/>
            <person name="Howarth C."/>
            <person name="Imamovic A."/>
            <person name="Larimer J."/>
            <person name="McCowen C."/>
            <person name="Montmayeur A."/>
            <person name="Murphy C."/>
            <person name="Neiman D."/>
            <person name="Pearson M."/>
            <person name="Priest M."/>
            <person name="Roberts A."/>
            <person name="Saif S."/>
            <person name="Shea T."/>
            <person name="Sisk P."/>
            <person name="Sykes S."/>
            <person name="Wortman J."/>
            <person name="Nusbaum C."/>
            <person name="Birren B."/>
        </authorList>
    </citation>
    <scope>NUCLEOTIDE SEQUENCE [LARGE SCALE GENOMIC DNA]</scope>
    <source>
        <strain evidence="1 2">C-29</strain>
    </source>
</reference>
<sequence length="41" mass="4690">MIRCAFWKIHAYLISVKVKDLSESAVQIYDNATILYGDISL</sequence>
<dbReference type="Proteomes" id="UP000027015">
    <property type="component" value="Unassembled WGS sequence"/>
</dbReference>
<proteinExistence type="predicted"/>
<keyword evidence="2" id="KW-1185">Reference proteome</keyword>
<dbReference type="AlphaFoldDB" id="A0A067WF27"/>
<dbReference type="EMBL" id="AHPL01000007">
    <property type="protein sequence ID" value="KEC55428.1"/>
    <property type="molecule type" value="Genomic_DNA"/>
</dbReference>
<dbReference type="HOGENOM" id="CLU_3266287_0_0_5"/>
<comment type="caution">
    <text evidence="1">The sequence shown here is derived from an EMBL/GenBank/DDBJ whole genome shotgun (WGS) entry which is preliminary data.</text>
</comment>
<protein>
    <submittedName>
        <fullName evidence="1">Uncharacterized protein</fullName>
    </submittedName>
</protein>
<accession>A0A067WF27</accession>
<gene>
    <name evidence="1" type="ORF">O9A_00708</name>
</gene>
<dbReference type="STRING" id="1134510.O9A_00708"/>
<evidence type="ECO:0000313" key="2">
    <source>
        <dbReference type="Proteomes" id="UP000027015"/>
    </source>
</evidence>